<name>A0A6H2A140_9ZZZZ</name>
<gene>
    <name evidence="1" type="ORF">TM448A03636_0010</name>
    <name evidence="2" type="ORF">TM448B00947_0023</name>
</gene>
<dbReference type="EMBL" id="MT144429">
    <property type="protein sequence ID" value="QJA53534.1"/>
    <property type="molecule type" value="Genomic_DNA"/>
</dbReference>
<proteinExistence type="predicted"/>
<evidence type="ECO:0000313" key="1">
    <source>
        <dbReference type="EMBL" id="QJA53534.1"/>
    </source>
</evidence>
<dbReference type="EMBL" id="MT144676">
    <property type="protein sequence ID" value="QJH97189.1"/>
    <property type="molecule type" value="Genomic_DNA"/>
</dbReference>
<evidence type="ECO:0000313" key="2">
    <source>
        <dbReference type="EMBL" id="QJH97189.1"/>
    </source>
</evidence>
<sequence>MSELNFAEIDRRYREQKESRLDQWNKVRLSNPIVAAVFESGGSLMDCVIALVEQNRALLDRNVILEGIAPRRIAIGEQTYIWRCPDDLVPDIGKDAP</sequence>
<organism evidence="1">
    <name type="scientific">viral metagenome</name>
    <dbReference type="NCBI Taxonomy" id="1070528"/>
    <lineage>
        <taxon>unclassified sequences</taxon>
        <taxon>metagenomes</taxon>
        <taxon>organismal metagenomes</taxon>
    </lineage>
</organism>
<dbReference type="AlphaFoldDB" id="A0A6H2A140"/>
<protein>
    <submittedName>
        <fullName evidence="1">Uncharacterized protein</fullName>
    </submittedName>
</protein>
<accession>A0A6H2A140</accession>
<reference evidence="1" key="1">
    <citation type="submission" date="2020-03" db="EMBL/GenBank/DDBJ databases">
        <title>The deep terrestrial virosphere.</title>
        <authorList>
            <person name="Holmfeldt K."/>
            <person name="Nilsson E."/>
            <person name="Simone D."/>
            <person name="Lopez-Fernandez M."/>
            <person name="Wu X."/>
            <person name="de Brujin I."/>
            <person name="Lundin D."/>
            <person name="Andersson A."/>
            <person name="Bertilsson S."/>
            <person name="Dopson M."/>
        </authorList>
    </citation>
    <scope>NUCLEOTIDE SEQUENCE</scope>
    <source>
        <strain evidence="1">TM448A03636</strain>
        <strain evidence="2">TM448B00947</strain>
    </source>
</reference>